<name>A0ABV1G507_9FIRM</name>
<sequence length="299" mass="33261">MNSLVLGLQNEITRSGCDVVNVLRKAHLISSKLDLAQFDQWTQYELNGYPGPGYCPEYRKVRGVLKALNPYRGWIPTVIQNDDFEKKICERKIVNSISEIISLGKSSDDGWLICEFSGEQLEYLNSLFKPPVPMTYKLYIPSTSIADIEEKVKNTILDWTLKLEAEGIVGENMVFSEKEKNCAAGIPQTINNFFGNTSIITSPSDHVQIISGGENNITFSYSAVEQAVDEIEKRLLKERLSNDITERANELLSDIRSEIENKSKPNVLKSLLAGLGNILKDAGANALSGLIQAIIQGLF</sequence>
<dbReference type="EMBL" id="JBBMFF010000158">
    <property type="protein sequence ID" value="MEQ2510465.1"/>
    <property type="molecule type" value="Genomic_DNA"/>
</dbReference>
<protein>
    <submittedName>
        <fullName evidence="2">ABC transporter substrate-binding protein</fullName>
    </submittedName>
</protein>
<dbReference type="RefSeq" id="WP_177719822.1">
    <property type="nucleotide sequence ID" value="NZ_JBBMFF010000158.1"/>
</dbReference>
<organism evidence="2 3">
    <name type="scientific">Faecousia intestinalis</name>
    <dbReference type="NCBI Taxonomy" id="3133167"/>
    <lineage>
        <taxon>Bacteria</taxon>
        <taxon>Bacillati</taxon>
        <taxon>Bacillota</taxon>
        <taxon>Clostridia</taxon>
        <taxon>Eubacteriales</taxon>
        <taxon>Oscillospiraceae</taxon>
        <taxon>Faecousia</taxon>
    </lineage>
</organism>
<evidence type="ECO:0000313" key="2">
    <source>
        <dbReference type="EMBL" id="MEQ2510465.1"/>
    </source>
</evidence>
<reference evidence="2 3" key="1">
    <citation type="submission" date="2024-03" db="EMBL/GenBank/DDBJ databases">
        <title>Human intestinal bacterial collection.</title>
        <authorList>
            <person name="Pauvert C."/>
            <person name="Hitch T.C.A."/>
            <person name="Clavel T."/>
        </authorList>
    </citation>
    <scope>NUCLEOTIDE SEQUENCE [LARGE SCALE GENOMIC DNA]</scope>
    <source>
        <strain evidence="2 3">CLA-AA-H192</strain>
    </source>
</reference>
<comment type="caution">
    <text evidence="2">The sequence shown here is derived from an EMBL/GenBank/DDBJ whole genome shotgun (WGS) entry which is preliminary data.</text>
</comment>
<accession>A0ABV1G507</accession>
<dbReference type="Proteomes" id="UP001491552">
    <property type="component" value="Unassembled WGS sequence"/>
</dbReference>
<keyword evidence="3" id="KW-1185">Reference proteome</keyword>
<dbReference type="InterPro" id="IPR041304">
    <property type="entry name" value="AbiTii"/>
</dbReference>
<feature type="domain" description="AbiTii" evidence="1">
    <location>
        <begin position="3"/>
        <end position="184"/>
    </location>
</feature>
<dbReference type="Pfam" id="PF18864">
    <property type="entry name" value="AbiTii"/>
    <property type="match status" value="1"/>
</dbReference>
<evidence type="ECO:0000313" key="3">
    <source>
        <dbReference type="Proteomes" id="UP001491552"/>
    </source>
</evidence>
<proteinExistence type="predicted"/>
<gene>
    <name evidence="2" type="ORF">WMO66_04245</name>
</gene>
<evidence type="ECO:0000259" key="1">
    <source>
        <dbReference type="Pfam" id="PF18864"/>
    </source>
</evidence>